<dbReference type="GO" id="GO:0015074">
    <property type="term" value="P:DNA integration"/>
    <property type="evidence" value="ECO:0007669"/>
    <property type="project" value="InterPro"/>
</dbReference>
<dbReference type="GO" id="GO:0006310">
    <property type="term" value="P:DNA recombination"/>
    <property type="evidence" value="ECO:0007669"/>
    <property type="project" value="UniProtKB-KW"/>
</dbReference>
<gene>
    <name evidence="2" type="ORF">Pfra01_000496000</name>
</gene>
<dbReference type="OrthoDB" id="123951at2759"/>
<proteinExistence type="predicted"/>
<protein>
    <submittedName>
        <fullName evidence="2">Unnamed protein product</fullName>
    </submittedName>
</protein>
<reference evidence="2" key="1">
    <citation type="submission" date="2023-04" db="EMBL/GenBank/DDBJ databases">
        <title>Phytophthora fragariaefolia NBRC 109709.</title>
        <authorList>
            <person name="Ichikawa N."/>
            <person name="Sato H."/>
            <person name="Tonouchi N."/>
        </authorList>
    </citation>
    <scope>NUCLEOTIDE SEQUENCE</scope>
    <source>
        <strain evidence="2">NBRC 109709</strain>
    </source>
</reference>
<evidence type="ECO:0000256" key="1">
    <source>
        <dbReference type="ARBA" id="ARBA00023172"/>
    </source>
</evidence>
<dbReference type="SUPFAM" id="SSF56349">
    <property type="entry name" value="DNA breaking-rejoining enzymes"/>
    <property type="match status" value="1"/>
</dbReference>
<comment type="caution">
    <text evidence="2">The sequence shown here is derived from an EMBL/GenBank/DDBJ whole genome shotgun (WGS) entry which is preliminary data.</text>
</comment>
<accession>A0A9W6X156</accession>
<dbReference type="AlphaFoldDB" id="A0A9W6X156"/>
<sequence>MPIASLDPANSKKARVAAINSFKVFLEAEDMTQDKAHELIGGDSTGRILRIMLDKYAYSLARSTNKARSTNTCLAYFGNVKNWLLDMYIQQGTIVKPLLQKVLSGLGKFCSNREDGAFERKAPPCSKQDLKKTVRLLYTSPSSTSIYLDASLVVKVWYLYGRSSDAEQLEKQQLSWVKTALLQGISLFKDPTCFLTCPLFTLAAALTMQTAPNKRFFPQFLTTKRCAANASDVDELSLAELLEADDCPGRLKDAHPSSAKRAVPGAQAYVNRLLVRVNDAAEKKHITLTSGLTSHSFRRGAAMHANDGTLAENWIIERGGWQSIKHSGICWAQHRPTNALPGS</sequence>
<evidence type="ECO:0000313" key="2">
    <source>
        <dbReference type="EMBL" id="GMF26387.1"/>
    </source>
</evidence>
<dbReference type="InterPro" id="IPR013762">
    <property type="entry name" value="Integrase-like_cat_sf"/>
</dbReference>
<evidence type="ECO:0000313" key="3">
    <source>
        <dbReference type="Proteomes" id="UP001165121"/>
    </source>
</evidence>
<dbReference type="Proteomes" id="UP001165121">
    <property type="component" value="Unassembled WGS sequence"/>
</dbReference>
<dbReference type="EMBL" id="BSXT01000394">
    <property type="protein sequence ID" value="GMF26387.1"/>
    <property type="molecule type" value="Genomic_DNA"/>
</dbReference>
<dbReference type="GO" id="GO:0003677">
    <property type="term" value="F:DNA binding"/>
    <property type="evidence" value="ECO:0007669"/>
    <property type="project" value="InterPro"/>
</dbReference>
<keyword evidence="1" id="KW-0233">DNA recombination</keyword>
<keyword evidence="3" id="KW-1185">Reference proteome</keyword>
<dbReference type="InterPro" id="IPR011010">
    <property type="entry name" value="DNA_brk_join_enz"/>
</dbReference>
<dbReference type="Gene3D" id="1.10.443.10">
    <property type="entry name" value="Intergrase catalytic core"/>
    <property type="match status" value="1"/>
</dbReference>
<organism evidence="2 3">
    <name type="scientific">Phytophthora fragariaefolia</name>
    <dbReference type="NCBI Taxonomy" id="1490495"/>
    <lineage>
        <taxon>Eukaryota</taxon>
        <taxon>Sar</taxon>
        <taxon>Stramenopiles</taxon>
        <taxon>Oomycota</taxon>
        <taxon>Peronosporomycetes</taxon>
        <taxon>Peronosporales</taxon>
        <taxon>Peronosporaceae</taxon>
        <taxon>Phytophthora</taxon>
    </lineage>
</organism>
<name>A0A9W6X156_9STRA</name>